<evidence type="ECO:0000313" key="3">
    <source>
        <dbReference type="Proteomes" id="UP000606974"/>
    </source>
</evidence>
<feature type="compositionally biased region" description="Basic and acidic residues" evidence="1">
    <location>
        <begin position="14"/>
        <end position="23"/>
    </location>
</feature>
<name>A0A8H7E0F9_9EURO</name>
<evidence type="ECO:0000313" key="2">
    <source>
        <dbReference type="EMBL" id="KAF7506034.1"/>
    </source>
</evidence>
<dbReference type="EMBL" id="JAACFV010000095">
    <property type="protein sequence ID" value="KAF7506034.1"/>
    <property type="molecule type" value="Genomic_DNA"/>
</dbReference>
<comment type="caution">
    <text evidence="2">The sequence shown here is derived from an EMBL/GenBank/DDBJ whole genome shotgun (WGS) entry which is preliminary data.</text>
</comment>
<proteinExistence type="predicted"/>
<organism evidence="2 3">
    <name type="scientific">Endocarpon pusillum</name>
    <dbReference type="NCBI Taxonomy" id="364733"/>
    <lineage>
        <taxon>Eukaryota</taxon>
        <taxon>Fungi</taxon>
        <taxon>Dikarya</taxon>
        <taxon>Ascomycota</taxon>
        <taxon>Pezizomycotina</taxon>
        <taxon>Eurotiomycetes</taxon>
        <taxon>Chaetothyriomycetidae</taxon>
        <taxon>Verrucariales</taxon>
        <taxon>Verrucariaceae</taxon>
        <taxon>Endocarpon</taxon>
    </lineage>
</organism>
<sequence>MIRREGEIAQLLGRLDDGGDKTRAATPAHDPSTLVPASSRRDCPARPQSTLPALFFCRGCPVRSPLHLTMYSGLLRSKTPRSVGRSRPCGRLSRLSRAADSTDAASDLGSLLRSSEVRSCSLSLREGVDNDD</sequence>
<feature type="region of interest" description="Disordered" evidence="1">
    <location>
        <begin position="13"/>
        <end position="43"/>
    </location>
</feature>
<keyword evidence="3" id="KW-1185">Reference proteome</keyword>
<dbReference type="Proteomes" id="UP000606974">
    <property type="component" value="Unassembled WGS sequence"/>
</dbReference>
<reference evidence="2" key="1">
    <citation type="submission" date="2020-02" db="EMBL/GenBank/DDBJ databases">
        <authorList>
            <person name="Palmer J.M."/>
        </authorList>
    </citation>
    <scope>NUCLEOTIDE SEQUENCE</scope>
    <source>
        <strain evidence="2">EPUS1.4</strain>
        <tissue evidence="2">Thallus</tissue>
    </source>
</reference>
<evidence type="ECO:0000256" key="1">
    <source>
        <dbReference type="SAM" id="MobiDB-lite"/>
    </source>
</evidence>
<protein>
    <submittedName>
        <fullName evidence="2">Uncharacterized protein</fullName>
    </submittedName>
</protein>
<dbReference type="AlphaFoldDB" id="A0A8H7E0F9"/>
<gene>
    <name evidence="2" type="ORF">GJ744_012281</name>
</gene>
<accession>A0A8H7E0F9</accession>